<protein>
    <submittedName>
        <fullName evidence="1">Uncharacterized protein</fullName>
    </submittedName>
</protein>
<name>A0A9W7DSW4_9STRA</name>
<dbReference type="Proteomes" id="UP001162640">
    <property type="component" value="Unassembled WGS sequence"/>
</dbReference>
<accession>A0A9W7DSW4</accession>
<dbReference type="EMBL" id="BLQM01000042">
    <property type="protein sequence ID" value="GMH55054.1"/>
    <property type="molecule type" value="Genomic_DNA"/>
</dbReference>
<comment type="caution">
    <text evidence="1">The sequence shown here is derived from an EMBL/GenBank/DDBJ whole genome shotgun (WGS) entry which is preliminary data.</text>
</comment>
<reference evidence="2" key="1">
    <citation type="journal article" date="2023" name="Commun. Biol.">
        <title>Genome analysis of Parmales, the sister group of diatoms, reveals the evolutionary specialization of diatoms from phago-mixotrophs to photoautotrophs.</title>
        <authorList>
            <person name="Ban H."/>
            <person name="Sato S."/>
            <person name="Yoshikawa S."/>
            <person name="Yamada K."/>
            <person name="Nakamura Y."/>
            <person name="Ichinomiya M."/>
            <person name="Sato N."/>
            <person name="Blanc-Mathieu R."/>
            <person name="Endo H."/>
            <person name="Kuwata A."/>
            <person name="Ogata H."/>
        </authorList>
    </citation>
    <scope>NUCLEOTIDE SEQUENCE [LARGE SCALE GENOMIC DNA]</scope>
</reference>
<gene>
    <name evidence="1" type="ORF">TL16_g01807</name>
</gene>
<evidence type="ECO:0000313" key="2">
    <source>
        <dbReference type="Proteomes" id="UP001162640"/>
    </source>
</evidence>
<organism evidence="1 2">
    <name type="scientific">Triparma laevis f. inornata</name>
    <dbReference type="NCBI Taxonomy" id="1714386"/>
    <lineage>
        <taxon>Eukaryota</taxon>
        <taxon>Sar</taxon>
        <taxon>Stramenopiles</taxon>
        <taxon>Ochrophyta</taxon>
        <taxon>Bolidophyceae</taxon>
        <taxon>Parmales</taxon>
        <taxon>Triparmaceae</taxon>
        <taxon>Triparma</taxon>
    </lineage>
</organism>
<proteinExistence type="predicted"/>
<evidence type="ECO:0000313" key="1">
    <source>
        <dbReference type="EMBL" id="GMH55054.1"/>
    </source>
</evidence>
<dbReference type="AlphaFoldDB" id="A0A9W7DSW4"/>
<sequence>MTIPESLQTLGEDDFHKCFKLVPSHIDISNINNDVTANVVHHLRTQQRIAKLEKMLAERDAENAALNATIAERDAKIAKYSEPALDTTN</sequence>